<organism evidence="2 3">
    <name type="scientific">Spiroplasma diminutum CUAS-1</name>
    <dbReference type="NCBI Taxonomy" id="1276221"/>
    <lineage>
        <taxon>Bacteria</taxon>
        <taxon>Bacillati</taxon>
        <taxon>Mycoplasmatota</taxon>
        <taxon>Mollicutes</taxon>
        <taxon>Entomoplasmatales</taxon>
        <taxon>Spiroplasmataceae</taxon>
        <taxon>Spiroplasma</taxon>
    </lineage>
</organism>
<dbReference type="NCBIfam" id="NF038029">
    <property type="entry name" value="LP_plasma"/>
    <property type="match status" value="1"/>
</dbReference>
<evidence type="ECO:0008006" key="4">
    <source>
        <dbReference type="Google" id="ProtNLM"/>
    </source>
</evidence>
<dbReference type="OrthoDB" id="387726at2"/>
<reference evidence="2 3" key="1">
    <citation type="journal article" date="2013" name="Genome Biol. Evol.">
        <title>Comparison of metabolic capacities and inference of gene content evolution in mosquito-associated Spiroplasma diminutum and S. taiwanense.</title>
        <authorList>
            <person name="Lo W.S."/>
            <person name="Ku C."/>
            <person name="Chen L.L."/>
            <person name="Chang T.H."/>
            <person name="Kuo C.H."/>
        </authorList>
    </citation>
    <scope>NUCLEOTIDE SEQUENCE [LARGE SCALE GENOMIC DNA]</scope>
    <source>
        <strain evidence="2">CUAS-1</strain>
    </source>
</reference>
<sequence>MKKICSFLGAISLTAFTSSTVVACNGGLDMSLKYSDQQKINSIYNLKTEDLTKNGVKINQLINSEDIDKIFESLGLNEIVANHPEGAIIKKSIGIYIMANQFLNEISSKVSGYGWIANKLTWQSQWAIKDMLKDGSTSIFNNVSGWMTDKNNQWSLSVTFLDEDKMGWNGVNPLKYARININRMLVSDSAGFVEKESSNYEGIYGTDPNVQSGFINPNNQELGVIYQGFANSSRLLDLSEILNETPGSIPVGFFNYSPSVADFVNNKIINLDFGNLILQNSKQEIEYQLNEYLLDNPIYIGEGLNYSQIDDIIKNQIYLVLISNAIDRENLENENGGPLFDQDEKEEAATLLPAMVSKLQISLENLSKNDWITQETKVEIEAINSILEDVIKNKYNFINPDQKDQFKLHFKQIIINSRNLNDPNSGQFKFYVGDISATLYKAATSTPDNNEILSSESAYTNFGYDSSYKFKVYYWSKVTPITGKENQWYSPDDLRPKNEYISDKGFRNIFWSNRFLNTYNTEKPLLLLQYFEKVGRAIDIFEFDDSIQNPTLDDVNNKMRIALEKAVSLDKNNNSENLSDDSWRIYHLMALINNSATKMLKDIFSIDENGILEIHNQQISLDYSKNPNSLDPKNADDDIAFGELINNEQIPFIVNDFSRTNKGNARSGIYENGINWLWRGEAISLTMFIGRTNIFGKRFDISLDNMNQWWNQSGRDSQEHQFLIKIPNQYQGLLEYYWNQYVAKNPNNQDYNPNL</sequence>
<proteinExistence type="predicted"/>
<feature type="signal peptide" evidence="1">
    <location>
        <begin position="1"/>
        <end position="23"/>
    </location>
</feature>
<dbReference type="HOGENOM" id="CLU_367973_0_0_14"/>
<protein>
    <recommendedName>
        <fullName evidence="4">Lipoprotein</fullName>
    </recommendedName>
</protein>
<dbReference type="AlphaFoldDB" id="S5M0B3"/>
<dbReference type="InterPro" id="IPR054816">
    <property type="entry name" value="Lipoprotein_mollicutes-type_CS"/>
</dbReference>
<evidence type="ECO:0000313" key="2">
    <source>
        <dbReference type="EMBL" id="AGR42281.1"/>
    </source>
</evidence>
<keyword evidence="3" id="KW-1185">Reference proteome</keyword>
<feature type="chain" id="PRO_5004537831" description="Lipoprotein" evidence="1">
    <location>
        <begin position="24"/>
        <end position="755"/>
    </location>
</feature>
<dbReference type="STRING" id="1276221.SDIMI_v3c05770"/>
<dbReference type="RefSeq" id="WP_020836513.1">
    <property type="nucleotide sequence ID" value="NC_021833.1"/>
</dbReference>
<gene>
    <name evidence="2" type="ORF">SDIMI_v3c05770</name>
</gene>
<keyword evidence="1" id="KW-0732">Signal</keyword>
<dbReference type="InParanoid" id="S5M0B3"/>
<dbReference type="PROSITE" id="PS51257">
    <property type="entry name" value="PROKAR_LIPOPROTEIN"/>
    <property type="match status" value="1"/>
</dbReference>
<name>S5M0B3_9MOLU</name>
<evidence type="ECO:0000256" key="1">
    <source>
        <dbReference type="SAM" id="SignalP"/>
    </source>
</evidence>
<dbReference type="KEGG" id="sdi:SDIMI_v3c05770"/>
<evidence type="ECO:0000313" key="3">
    <source>
        <dbReference type="Proteomes" id="UP000014983"/>
    </source>
</evidence>
<dbReference type="Proteomes" id="UP000014983">
    <property type="component" value="Chromosome"/>
</dbReference>
<dbReference type="PATRIC" id="fig|1276221.3.peg.577"/>
<dbReference type="EMBL" id="CP005076">
    <property type="protein sequence ID" value="AGR42281.1"/>
    <property type="molecule type" value="Genomic_DNA"/>
</dbReference>
<accession>S5M0B3</accession>